<dbReference type="SUPFAM" id="SSF69786">
    <property type="entry name" value="YggU-like"/>
    <property type="match status" value="1"/>
</dbReference>
<organism evidence="3 4">
    <name type="scientific">Folsomia candida</name>
    <name type="common">Springtail</name>
    <dbReference type="NCBI Taxonomy" id="158441"/>
    <lineage>
        <taxon>Eukaryota</taxon>
        <taxon>Metazoa</taxon>
        <taxon>Ecdysozoa</taxon>
        <taxon>Arthropoda</taxon>
        <taxon>Hexapoda</taxon>
        <taxon>Collembola</taxon>
        <taxon>Entomobryomorpha</taxon>
        <taxon>Isotomoidea</taxon>
        <taxon>Isotomidae</taxon>
        <taxon>Proisotominae</taxon>
        <taxon>Folsomia</taxon>
    </lineage>
</organism>
<dbReference type="GO" id="GO:0005737">
    <property type="term" value="C:cytoplasm"/>
    <property type="evidence" value="ECO:0007669"/>
    <property type="project" value="TreeGrafter"/>
</dbReference>
<comment type="caution">
    <text evidence="3">The sequence shown here is derived from an EMBL/GenBank/DDBJ whole genome shotgun (WGS) entry which is preliminary data.</text>
</comment>
<dbReference type="Gene3D" id="3.30.1200.10">
    <property type="entry name" value="YggU-like"/>
    <property type="match status" value="1"/>
</dbReference>
<dbReference type="AlphaFoldDB" id="A0A226F178"/>
<accession>A0A226F178</accession>
<dbReference type="InterPro" id="IPR003746">
    <property type="entry name" value="DUF167"/>
</dbReference>
<keyword evidence="4" id="KW-1185">Reference proteome</keyword>
<comment type="similarity">
    <text evidence="1">Belongs to the UPF0235 family.</text>
</comment>
<name>A0A226F178_FOLCA</name>
<proteinExistence type="inferred from homology"/>
<gene>
    <name evidence="3" type="ORF">Fcan01_03445</name>
</gene>
<feature type="region of interest" description="Disordered" evidence="2">
    <location>
        <begin position="32"/>
        <end position="53"/>
    </location>
</feature>
<protein>
    <submittedName>
        <fullName evidence="3">Uncharacterized protein</fullName>
    </submittedName>
</protein>
<dbReference type="OrthoDB" id="244097at2759"/>
<feature type="compositionally biased region" description="Polar residues" evidence="2">
    <location>
        <begin position="34"/>
        <end position="53"/>
    </location>
</feature>
<dbReference type="PANTHER" id="PTHR13420">
    <property type="entry name" value="UPF0235 PROTEIN C15ORF40"/>
    <property type="match status" value="1"/>
</dbReference>
<dbReference type="Pfam" id="PF02594">
    <property type="entry name" value="DUF167"/>
    <property type="match status" value="1"/>
</dbReference>
<reference evidence="3 4" key="1">
    <citation type="submission" date="2015-12" db="EMBL/GenBank/DDBJ databases">
        <title>The genome of Folsomia candida.</title>
        <authorList>
            <person name="Faddeeva A."/>
            <person name="Derks M.F."/>
            <person name="Anvar Y."/>
            <person name="Smit S."/>
            <person name="Van Straalen N."/>
            <person name="Roelofs D."/>
        </authorList>
    </citation>
    <scope>NUCLEOTIDE SEQUENCE [LARGE SCALE GENOMIC DNA]</scope>
    <source>
        <strain evidence="3 4">VU population</strain>
        <tissue evidence="3">Whole body</tissue>
    </source>
</reference>
<sequence length="150" mass="15687">MKINLKLVEINCITKAVPGLCGFSSMGKSAGVNKGQTSKNASASTSIPTKGPINQTKEGHFSITIQVKPGAKVNSITGISEEAVSIQIAAPPVDGEANIAIVKYFSTILNLKKADVSLRGGKSRQKTVTVDSSTGLSIEKILEMLKSQAE</sequence>
<dbReference type="PANTHER" id="PTHR13420:SF7">
    <property type="entry name" value="UPF0235 PROTEIN C15ORF40"/>
    <property type="match status" value="1"/>
</dbReference>
<dbReference type="EMBL" id="LNIX01000001">
    <property type="protein sequence ID" value="OXA63184.1"/>
    <property type="molecule type" value="Genomic_DNA"/>
</dbReference>
<dbReference type="SMART" id="SM01152">
    <property type="entry name" value="DUF167"/>
    <property type="match status" value="1"/>
</dbReference>
<dbReference type="InterPro" id="IPR036591">
    <property type="entry name" value="YggU-like_sf"/>
</dbReference>
<dbReference type="NCBIfam" id="TIGR00251">
    <property type="entry name" value="DUF167 family protein"/>
    <property type="match status" value="1"/>
</dbReference>
<dbReference type="Proteomes" id="UP000198287">
    <property type="component" value="Unassembled WGS sequence"/>
</dbReference>
<evidence type="ECO:0000313" key="3">
    <source>
        <dbReference type="EMBL" id="OXA63184.1"/>
    </source>
</evidence>
<dbReference type="OMA" id="IRCFKQI"/>
<dbReference type="HAMAP" id="MF_00634">
    <property type="entry name" value="UPF0235"/>
    <property type="match status" value="1"/>
</dbReference>
<evidence type="ECO:0000313" key="4">
    <source>
        <dbReference type="Proteomes" id="UP000198287"/>
    </source>
</evidence>
<evidence type="ECO:0000256" key="1">
    <source>
        <dbReference type="ARBA" id="ARBA00010364"/>
    </source>
</evidence>
<evidence type="ECO:0000256" key="2">
    <source>
        <dbReference type="SAM" id="MobiDB-lite"/>
    </source>
</evidence>